<sequence length="61" mass="6925">MTQTEKKRRAAVIAVSAYTQMETKPDKVSEDVWGKMGIRRIMSDRQMVQGKLKTPGAKPFL</sequence>
<dbReference type="OrthoDB" id="1451606at2"/>
<dbReference type="AlphaFoldDB" id="A0A238YXN2"/>
<protein>
    <submittedName>
        <fullName evidence="1">Uncharacterized protein</fullName>
    </submittedName>
</protein>
<organism evidence="1 2">
    <name type="scientific">Lutibacter agarilyticus</name>
    <dbReference type="NCBI Taxonomy" id="1109740"/>
    <lineage>
        <taxon>Bacteria</taxon>
        <taxon>Pseudomonadati</taxon>
        <taxon>Bacteroidota</taxon>
        <taxon>Flavobacteriia</taxon>
        <taxon>Flavobacteriales</taxon>
        <taxon>Flavobacteriaceae</taxon>
        <taxon>Lutibacter</taxon>
    </lineage>
</organism>
<keyword evidence="2" id="KW-1185">Reference proteome</keyword>
<dbReference type="RefSeq" id="WP_089382774.1">
    <property type="nucleotide sequence ID" value="NZ_FZNT01000011.1"/>
</dbReference>
<gene>
    <name evidence="1" type="ORF">SAMN06265371_11165</name>
</gene>
<proteinExistence type="predicted"/>
<dbReference type="EMBL" id="FZNT01000011">
    <property type="protein sequence ID" value="SNR75521.1"/>
    <property type="molecule type" value="Genomic_DNA"/>
</dbReference>
<dbReference type="Proteomes" id="UP000198384">
    <property type="component" value="Unassembled WGS sequence"/>
</dbReference>
<name>A0A238YXN2_9FLAO</name>
<accession>A0A238YXN2</accession>
<reference evidence="1 2" key="1">
    <citation type="submission" date="2017-06" db="EMBL/GenBank/DDBJ databases">
        <authorList>
            <person name="Kim H.J."/>
            <person name="Triplett B.A."/>
        </authorList>
    </citation>
    <scope>NUCLEOTIDE SEQUENCE [LARGE SCALE GENOMIC DNA]</scope>
    <source>
        <strain evidence="1 2">DSM 29150</strain>
    </source>
</reference>
<evidence type="ECO:0000313" key="2">
    <source>
        <dbReference type="Proteomes" id="UP000198384"/>
    </source>
</evidence>
<evidence type="ECO:0000313" key="1">
    <source>
        <dbReference type="EMBL" id="SNR75521.1"/>
    </source>
</evidence>